<accession>A0A1H8JH14</accession>
<dbReference type="Pfam" id="PF02515">
    <property type="entry name" value="CoA_transf_3"/>
    <property type="match status" value="1"/>
</dbReference>
<dbReference type="InterPro" id="IPR003673">
    <property type="entry name" value="CoA-Trfase_fam_III"/>
</dbReference>
<proteinExistence type="predicted"/>
<evidence type="ECO:0000313" key="2">
    <source>
        <dbReference type="EMBL" id="SEN80039.1"/>
    </source>
</evidence>
<gene>
    <name evidence="2" type="ORF">SAMN04488011_106215</name>
</gene>
<sequence length="399" mass="41473">MEQSTGPLAGVKIIEMTGIGPVPYAAMVLADLGAQVIRIDRPGGYPSLGDGLDFSAMTQAAIFYRSRPMVQVDLKSQAGRDLILRLAGDASALIEGYRPGTMERLGLGPDACHARNPALAYVRVTGWGQDGPMAGMAGHDLNYLGLSGVLSLFGRDGAPPRGMPPLVGDMAGGALFAVIGLLSAVMQARATGTGQMVDANIVDGSANLASLVTALGAVGTAGAAMPGAGPLDGARHFYRTYQCADGEWLVVGAIEPAFRKVLLSRLGLESEPRMVAARPEDDAHCADVLARIFRQKPRDHWVALFDGSDGCVTPVLSQSEAAAHPANRARDVFTRIDGVTQPAPAPRLSRTPGAIGRSPAEAARPDTHALSGWGLSEDDVSRLREQGAFGSADDDDGAA</sequence>
<dbReference type="Gene3D" id="3.40.50.10540">
    <property type="entry name" value="Crotonobetainyl-coa:carnitine coa-transferase, domain 1"/>
    <property type="match status" value="1"/>
</dbReference>
<reference evidence="3" key="1">
    <citation type="submission" date="2016-10" db="EMBL/GenBank/DDBJ databases">
        <authorList>
            <person name="Varghese N."/>
            <person name="Submissions S."/>
        </authorList>
    </citation>
    <scope>NUCLEOTIDE SEQUENCE [LARGE SCALE GENOMIC DNA]</scope>
    <source>
        <strain evidence="3">DSM 26893</strain>
    </source>
</reference>
<protein>
    <submittedName>
        <fullName evidence="2">Alpha-methylacyl-CoA racemase</fullName>
    </submittedName>
</protein>
<evidence type="ECO:0000313" key="3">
    <source>
        <dbReference type="Proteomes" id="UP000199372"/>
    </source>
</evidence>
<dbReference type="PANTHER" id="PTHR48228">
    <property type="entry name" value="SUCCINYL-COA--D-CITRAMALATE COA-TRANSFERASE"/>
    <property type="match status" value="1"/>
</dbReference>
<dbReference type="Gene3D" id="3.30.1540.10">
    <property type="entry name" value="formyl-coa transferase, domain 3"/>
    <property type="match status" value="1"/>
</dbReference>
<name>A0A1H8JH14_9RHOB</name>
<dbReference type="PANTHER" id="PTHR48228:SF5">
    <property type="entry name" value="ALPHA-METHYLACYL-COA RACEMASE"/>
    <property type="match status" value="1"/>
</dbReference>
<dbReference type="InterPro" id="IPR050509">
    <property type="entry name" value="CoA-transferase_III"/>
</dbReference>
<dbReference type="RefSeq" id="WP_091846063.1">
    <property type="nucleotide sequence ID" value="NZ_FOCM01000006.1"/>
</dbReference>
<dbReference type="EMBL" id="FOCM01000006">
    <property type="protein sequence ID" value="SEN80039.1"/>
    <property type="molecule type" value="Genomic_DNA"/>
</dbReference>
<evidence type="ECO:0000256" key="1">
    <source>
        <dbReference type="SAM" id="MobiDB-lite"/>
    </source>
</evidence>
<dbReference type="InterPro" id="IPR044855">
    <property type="entry name" value="CoA-Trfase_III_dom3_sf"/>
</dbReference>
<dbReference type="OrthoDB" id="7208981at2"/>
<dbReference type="InterPro" id="IPR023606">
    <property type="entry name" value="CoA-Trfase_III_dom_1_sf"/>
</dbReference>
<dbReference type="GO" id="GO:0003824">
    <property type="term" value="F:catalytic activity"/>
    <property type="evidence" value="ECO:0007669"/>
    <property type="project" value="InterPro"/>
</dbReference>
<dbReference type="AlphaFoldDB" id="A0A1H8JH14"/>
<keyword evidence="3" id="KW-1185">Reference proteome</keyword>
<feature type="region of interest" description="Disordered" evidence="1">
    <location>
        <begin position="338"/>
        <end position="399"/>
    </location>
</feature>
<dbReference type="Proteomes" id="UP000199372">
    <property type="component" value="Unassembled WGS sequence"/>
</dbReference>
<dbReference type="SUPFAM" id="SSF89796">
    <property type="entry name" value="CoA-transferase family III (CaiB/BaiF)"/>
    <property type="match status" value="1"/>
</dbReference>
<organism evidence="2 3">
    <name type="scientific">Palleronia pelagia</name>
    <dbReference type="NCBI Taxonomy" id="387096"/>
    <lineage>
        <taxon>Bacteria</taxon>
        <taxon>Pseudomonadati</taxon>
        <taxon>Pseudomonadota</taxon>
        <taxon>Alphaproteobacteria</taxon>
        <taxon>Rhodobacterales</taxon>
        <taxon>Roseobacteraceae</taxon>
        <taxon>Palleronia</taxon>
    </lineage>
</organism>